<comment type="caution">
    <text evidence="4">The sequence shown here is derived from an EMBL/GenBank/DDBJ whole genome shotgun (WGS) entry which is preliminary data.</text>
</comment>
<dbReference type="Proteomes" id="UP000663825">
    <property type="component" value="Unassembled WGS sequence"/>
</dbReference>
<dbReference type="Proteomes" id="UP000663848">
    <property type="component" value="Unassembled WGS sequence"/>
</dbReference>
<dbReference type="EMBL" id="CAJOBR010030037">
    <property type="protein sequence ID" value="CAF4989021.1"/>
    <property type="molecule type" value="Genomic_DNA"/>
</dbReference>
<dbReference type="EMBL" id="CAJNYD010002537">
    <property type="protein sequence ID" value="CAF3425080.1"/>
    <property type="molecule type" value="Genomic_DNA"/>
</dbReference>
<feature type="compositionally biased region" description="Basic residues" evidence="1">
    <location>
        <begin position="58"/>
        <end position="69"/>
    </location>
</feature>
<evidence type="ECO:0000313" key="3">
    <source>
        <dbReference type="EMBL" id="CAF3333550.1"/>
    </source>
</evidence>
<dbReference type="Proteomes" id="UP000663872">
    <property type="component" value="Unassembled WGS sequence"/>
</dbReference>
<dbReference type="Proteomes" id="UP000663869">
    <property type="component" value="Unassembled WGS sequence"/>
</dbReference>
<evidence type="ECO:0000313" key="5">
    <source>
        <dbReference type="EMBL" id="CAF3714262.1"/>
    </source>
</evidence>
<gene>
    <name evidence="3" type="ORF">FME351_LOCUS2853</name>
    <name evidence="5" type="ORF">GRG538_LOCUS29218</name>
    <name evidence="4" type="ORF">LUA448_LOCUS19808</name>
    <name evidence="6" type="ORF">QYT958_LOCUS36908</name>
    <name evidence="2" type="ORF">TIS948_LOCUS4224</name>
</gene>
<proteinExistence type="predicted"/>
<feature type="region of interest" description="Disordered" evidence="1">
    <location>
        <begin position="1"/>
        <end position="69"/>
    </location>
</feature>
<feature type="compositionally biased region" description="Polar residues" evidence="1">
    <location>
        <begin position="10"/>
        <end position="19"/>
    </location>
</feature>
<organism evidence="4 7">
    <name type="scientific">Rotaria socialis</name>
    <dbReference type="NCBI Taxonomy" id="392032"/>
    <lineage>
        <taxon>Eukaryota</taxon>
        <taxon>Metazoa</taxon>
        <taxon>Spiralia</taxon>
        <taxon>Gnathifera</taxon>
        <taxon>Rotifera</taxon>
        <taxon>Eurotatoria</taxon>
        <taxon>Bdelloidea</taxon>
        <taxon>Philodinida</taxon>
        <taxon>Philodinidae</taxon>
        <taxon>Rotaria</taxon>
    </lineage>
</organism>
<dbReference type="EMBL" id="CAJNXB010000449">
    <property type="protein sequence ID" value="CAF3054800.1"/>
    <property type="molecule type" value="Genomic_DNA"/>
</dbReference>
<dbReference type="Proteomes" id="UP000663833">
    <property type="component" value="Unassembled WGS sequence"/>
</dbReference>
<dbReference type="EMBL" id="CAJNYU010000173">
    <property type="protein sequence ID" value="CAF3333550.1"/>
    <property type="molecule type" value="Genomic_DNA"/>
</dbReference>
<evidence type="ECO:0000313" key="6">
    <source>
        <dbReference type="EMBL" id="CAF4989021.1"/>
    </source>
</evidence>
<evidence type="ECO:0000313" key="4">
    <source>
        <dbReference type="EMBL" id="CAF3425080.1"/>
    </source>
</evidence>
<dbReference type="EMBL" id="CAJNYT010005102">
    <property type="protein sequence ID" value="CAF3714262.1"/>
    <property type="molecule type" value="Genomic_DNA"/>
</dbReference>
<evidence type="ECO:0000256" key="1">
    <source>
        <dbReference type="SAM" id="MobiDB-lite"/>
    </source>
</evidence>
<evidence type="ECO:0000313" key="2">
    <source>
        <dbReference type="EMBL" id="CAF3054800.1"/>
    </source>
</evidence>
<protein>
    <submittedName>
        <fullName evidence="4">Uncharacterized protein</fullName>
    </submittedName>
</protein>
<evidence type="ECO:0000313" key="7">
    <source>
        <dbReference type="Proteomes" id="UP000663833"/>
    </source>
</evidence>
<reference evidence="4" key="1">
    <citation type="submission" date="2021-02" db="EMBL/GenBank/DDBJ databases">
        <authorList>
            <person name="Nowell W R."/>
        </authorList>
    </citation>
    <scope>NUCLEOTIDE SEQUENCE</scope>
</reference>
<dbReference type="AlphaFoldDB" id="A0A818CAN6"/>
<name>A0A818CAN6_9BILA</name>
<sequence>MVPFIDEQGRNLQFKSSPPVNGANVRKTQKNRSRVNFPYEKPQLRSASSSSSSPSPKSNRRGTKDKRSS</sequence>
<accession>A0A818CAN6</accession>
<feature type="compositionally biased region" description="Low complexity" evidence="1">
    <location>
        <begin position="46"/>
        <end position="57"/>
    </location>
</feature>